<evidence type="ECO:0000256" key="2">
    <source>
        <dbReference type="SAM" id="MobiDB-lite"/>
    </source>
</evidence>
<dbReference type="PANTHER" id="PTHR31988:SF19">
    <property type="entry name" value="9-O-ACETYL-N-ACETYLNEURAMINIC ACID DEACETYLASE-RELATED"/>
    <property type="match status" value="1"/>
</dbReference>
<name>A0A7W8DIH0_9BACT</name>
<comment type="caution">
    <text evidence="4">The sequence shown here is derived from an EMBL/GenBank/DDBJ whole genome shotgun (WGS) entry which is preliminary data.</text>
</comment>
<dbReference type="EMBL" id="JACHIG010000001">
    <property type="protein sequence ID" value="MBB5031037.1"/>
    <property type="molecule type" value="Genomic_DNA"/>
</dbReference>
<reference evidence="4 5" key="1">
    <citation type="submission" date="2020-08" db="EMBL/GenBank/DDBJ databases">
        <title>Genomic Encyclopedia of Type Strains, Phase IV (KMG-IV): sequencing the most valuable type-strain genomes for metagenomic binning, comparative biology and taxonomic classification.</title>
        <authorList>
            <person name="Goeker M."/>
        </authorList>
    </citation>
    <scope>NUCLEOTIDE SEQUENCE [LARGE SCALE GENOMIC DNA]</scope>
    <source>
        <strain evidence="4 5">DSM 12252</strain>
    </source>
</reference>
<accession>A0A7W8DIH0</accession>
<dbReference type="Gene3D" id="3.40.50.1110">
    <property type="entry name" value="SGNH hydrolase"/>
    <property type="match status" value="1"/>
</dbReference>
<dbReference type="Proteomes" id="UP000590740">
    <property type="component" value="Unassembled WGS sequence"/>
</dbReference>
<feature type="region of interest" description="Disordered" evidence="2">
    <location>
        <begin position="808"/>
        <end position="830"/>
    </location>
</feature>
<dbReference type="InterPro" id="IPR036514">
    <property type="entry name" value="SGNH_hydro_sf"/>
</dbReference>
<dbReference type="InterPro" id="IPR052940">
    <property type="entry name" value="Carb_Esterase_6"/>
</dbReference>
<proteinExistence type="predicted"/>
<keyword evidence="1" id="KW-0378">Hydrolase</keyword>
<feature type="domain" description="Sialate O-acetylesterase" evidence="3">
    <location>
        <begin position="101"/>
        <end position="275"/>
    </location>
</feature>
<organism evidence="4 5">
    <name type="scientific">Prosthecobacter vanneervenii</name>
    <dbReference type="NCBI Taxonomy" id="48466"/>
    <lineage>
        <taxon>Bacteria</taxon>
        <taxon>Pseudomonadati</taxon>
        <taxon>Verrucomicrobiota</taxon>
        <taxon>Verrucomicrobiia</taxon>
        <taxon>Verrucomicrobiales</taxon>
        <taxon>Verrucomicrobiaceae</taxon>
        <taxon>Prosthecobacter</taxon>
    </lineage>
</organism>
<gene>
    <name evidence="4" type="ORF">HNQ65_000591</name>
</gene>
<dbReference type="GO" id="GO:0016788">
    <property type="term" value="F:hydrolase activity, acting on ester bonds"/>
    <property type="evidence" value="ECO:0007669"/>
    <property type="project" value="UniProtKB-ARBA"/>
</dbReference>
<protein>
    <recommendedName>
        <fullName evidence="3">Sialate O-acetylesterase domain-containing protein</fullName>
    </recommendedName>
</protein>
<dbReference type="RefSeq" id="WP_184337979.1">
    <property type="nucleotide sequence ID" value="NZ_JACHIG010000001.1"/>
</dbReference>
<evidence type="ECO:0000256" key="1">
    <source>
        <dbReference type="ARBA" id="ARBA00022801"/>
    </source>
</evidence>
<evidence type="ECO:0000259" key="3">
    <source>
        <dbReference type="Pfam" id="PF03629"/>
    </source>
</evidence>
<dbReference type="SUPFAM" id="SSF52266">
    <property type="entry name" value="SGNH hydrolase"/>
    <property type="match status" value="1"/>
</dbReference>
<sequence>MKTILLSTLLLATQLDAKPLKVFILAGQSNMEGHAKIETFDYIGDDPATAPLLKQMRASDGKPTICDHTWISYYTGKYDGSANGEGTGKVTAGFGARDDATKSNGKIGPEFTFGLTMDAALKEPVLIIKTAWGGRSLNTEFRPPSAGPYELNEYQKKLYYGPPGHGVPKDMDLWLAEKKKETGRFYRYMVEHVKRVLADPKRVCPAYDATQGYEIAGFVWLQGFNDMVDSHTYPDRGKPGRFAVYSDLLAKFIRDVRKDLSAPKMPFVIGVMGVGGLKANPETVAFREAMTAPSLLPEFKGNVVAVPTAPFWSEELGAIDDKRAQVRQMGHYLNSKHKDYANADGHMTEEEKRAYLKQYEAKLISPAEEALWKRGASNAGYHYLGCAKTFALMGRAFAEANLALLNPHQASVAPAELREGEMAGYLFAPTERVPEEFNAGFSLYAAAWPLVATYPGHKFQTGLCGTWMHPQYEEGKKPEGKCYTDIEGGLGWWRDTHFPTTTPKFIMGGVGPNFSFIANGPGYGAGTWEKPRGQYGVAQLSPWLLFPLDGLNLKQGTRGELFGYGYLPLPLTDPKSTTAGKNVPTGNQCWTLFLNTGNFKGPAAFFTPFFWSQSKLDHPEWAEMLLDTRPAGPNKPIQMETQHVPAVLAKDAGGREFARVAPTAFPIGKDGTSTVLHRLTAYQKAALWNDVEKWFSGGAPADGTIKPEASVVHPFRSGGGSNWSIYPPGTKREEKVPLAWNAFATSFAPNPNTFAYKWDSQLTRSSGGLVILPEYYALGTNANGKKPQWNVLPPKEVPTEMGLTGHQFTTPAEKPQEPRTTPEDATSCWKKPGPVAGPFKARLGDGSVVTYYWYRFADQPAMLNADLSDAEREQVQARVEKLHRAWTKDRNYLTPPDFGTLADIDPALILTPPKGLEIGYVPIATRQELEK</sequence>
<dbReference type="InterPro" id="IPR005181">
    <property type="entry name" value="SASA"/>
</dbReference>
<evidence type="ECO:0000313" key="4">
    <source>
        <dbReference type="EMBL" id="MBB5031037.1"/>
    </source>
</evidence>
<dbReference type="Pfam" id="PF03629">
    <property type="entry name" value="SASA"/>
    <property type="match status" value="1"/>
</dbReference>
<keyword evidence="5" id="KW-1185">Reference proteome</keyword>
<dbReference type="AlphaFoldDB" id="A0A7W8DIH0"/>
<evidence type="ECO:0000313" key="5">
    <source>
        <dbReference type="Proteomes" id="UP000590740"/>
    </source>
</evidence>
<dbReference type="PANTHER" id="PTHR31988">
    <property type="entry name" value="ESTERASE, PUTATIVE (DUF303)-RELATED"/>
    <property type="match status" value="1"/>
</dbReference>